<dbReference type="AlphaFoldDB" id="A0AAE2BSB5"/>
<sequence>MVSFFRVPRCVKKSVREFSQPEETRAIFIEGVSRLLGVYPLRRLLWKLVGIVEIMDKSSLSIARRESLLVEEAEHNLLIKLKNMWKNREQIEEILFMLEVPNWPRALQQQSTAEDAELASVLERLREKFNSTLKTLEYFQARNSEFVFNTVIWRHAMAVSESYLVRRQLAELGSATGVYKTLMKYLVGVPELILPYRRYESDQVKYACGVTWNFQIFKFNVRVTSAHAYLEITSLSGTIHIRHFSRRSGLFAYVNNSSCSEVEVKCGASAIT</sequence>
<dbReference type="PANTHER" id="PTHR47532">
    <property type="entry name" value="RETINAL-BINDING PROTEIN"/>
    <property type="match status" value="1"/>
</dbReference>
<comment type="caution">
    <text evidence="1">The sequence shown here is derived from an EMBL/GenBank/DDBJ whole genome shotgun (WGS) entry which is preliminary data.</text>
</comment>
<dbReference type="EMBL" id="JACGWL010000008">
    <property type="protein sequence ID" value="KAK4395976.1"/>
    <property type="molecule type" value="Genomic_DNA"/>
</dbReference>
<dbReference type="PANTHER" id="PTHR47532:SF1">
    <property type="entry name" value="RETINAL-BINDING PROTEIN"/>
    <property type="match status" value="1"/>
</dbReference>
<protein>
    <submittedName>
        <fullName evidence="1">Uncharacterized protein</fullName>
    </submittedName>
</protein>
<evidence type="ECO:0000313" key="1">
    <source>
        <dbReference type="EMBL" id="KAK4395976.1"/>
    </source>
</evidence>
<accession>A0AAE2BSB5</accession>
<organism evidence="1 2">
    <name type="scientific">Sesamum angolense</name>
    <dbReference type="NCBI Taxonomy" id="2727404"/>
    <lineage>
        <taxon>Eukaryota</taxon>
        <taxon>Viridiplantae</taxon>
        <taxon>Streptophyta</taxon>
        <taxon>Embryophyta</taxon>
        <taxon>Tracheophyta</taxon>
        <taxon>Spermatophyta</taxon>
        <taxon>Magnoliopsida</taxon>
        <taxon>eudicotyledons</taxon>
        <taxon>Gunneridae</taxon>
        <taxon>Pentapetalae</taxon>
        <taxon>asterids</taxon>
        <taxon>lamiids</taxon>
        <taxon>Lamiales</taxon>
        <taxon>Pedaliaceae</taxon>
        <taxon>Sesamum</taxon>
    </lineage>
</organism>
<reference evidence="1" key="1">
    <citation type="submission" date="2020-06" db="EMBL/GenBank/DDBJ databases">
        <authorList>
            <person name="Li T."/>
            <person name="Hu X."/>
            <person name="Zhang T."/>
            <person name="Song X."/>
            <person name="Zhang H."/>
            <person name="Dai N."/>
            <person name="Sheng W."/>
            <person name="Hou X."/>
            <person name="Wei L."/>
        </authorList>
    </citation>
    <scope>NUCLEOTIDE SEQUENCE</scope>
    <source>
        <strain evidence="1">K16</strain>
        <tissue evidence="1">Leaf</tissue>
    </source>
</reference>
<proteinExistence type="predicted"/>
<dbReference type="Proteomes" id="UP001289374">
    <property type="component" value="Unassembled WGS sequence"/>
</dbReference>
<gene>
    <name evidence="1" type="ORF">Sango_1434200</name>
</gene>
<name>A0AAE2BSB5_9LAMI</name>
<reference evidence="1" key="2">
    <citation type="journal article" date="2024" name="Plant">
        <title>Genomic evolution and insights into agronomic trait innovations of Sesamum species.</title>
        <authorList>
            <person name="Miao H."/>
            <person name="Wang L."/>
            <person name="Qu L."/>
            <person name="Liu H."/>
            <person name="Sun Y."/>
            <person name="Le M."/>
            <person name="Wang Q."/>
            <person name="Wei S."/>
            <person name="Zheng Y."/>
            <person name="Lin W."/>
            <person name="Duan Y."/>
            <person name="Cao H."/>
            <person name="Xiong S."/>
            <person name="Wang X."/>
            <person name="Wei L."/>
            <person name="Li C."/>
            <person name="Ma Q."/>
            <person name="Ju M."/>
            <person name="Zhao R."/>
            <person name="Li G."/>
            <person name="Mu C."/>
            <person name="Tian Q."/>
            <person name="Mei H."/>
            <person name="Zhang T."/>
            <person name="Gao T."/>
            <person name="Zhang H."/>
        </authorList>
    </citation>
    <scope>NUCLEOTIDE SEQUENCE</scope>
    <source>
        <strain evidence="1">K16</strain>
    </source>
</reference>
<keyword evidence="2" id="KW-1185">Reference proteome</keyword>
<evidence type="ECO:0000313" key="2">
    <source>
        <dbReference type="Proteomes" id="UP001289374"/>
    </source>
</evidence>